<dbReference type="GO" id="GO:0006780">
    <property type="term" value="P:uroporphyrinogen III biosynthetic process"/>
    <property type="evidence" value="ECO:0007669"/>
    <property type="project" value="InterPro"/>
</dbReference>
<dbReference type="Proteomes" id="UP000017640">
    <property type="component" value="Chromosome"/>
</dbReference>
<dbReference type="CDD" id="cd06578">
    <property type="entry name" value="HemD"/>
    <property type="match status" value="1"/>
</dbReference>
<reference evidence="2 3" key="1">
    <citation type="journal article" date="2013" name="BMC Genomics">
        <title>Genomes of "Spiribacter", a streamlined, successful halophilic bacterium.</title>
        <authorList>
            <person name="Lopez-Perez M."/>
            <person name="Ghai R."/>
            <person name="Leon M.J."/>
            <person name="Rodriguez-Olmos A."/>
            <person name="Copa-Patino J.L."/>
            <person name="Soliveri J."/>
            <person name="Sanchez-Porro C."/>
            <person name="Ventosa A."/>
            <person name="Rodriguez-Valera F."/>
        </authorList>
    </citation>
    <scope>NUCLEOTIDE SEQUENCE [LARGE SCALE GENOMIC DNA]</scope>
    <source>
        <strain evidence="2 3">UAH-SP71</strain>
    </source>
</reference>
<evidence type="ECO:0000313" key="3">
    <source>
        <dbReference type="Proteomes" id="UP000017640"/>
    </source>
</evidence>
<gene>
    <name evidence="2" type="ORF">SPICUR_05355</name>
</gene>
<dbReference type="Pfam" id="PF02602">
    <property type="entry name" value="HEM4"/>
    <property type="match status" value="1"/>
</dbReference>
<accession>U5T426</accession>
<dbReference type="Gene3D" id="3.40.50.10090">
    <property type="match status" value="2"/>
</dbReference>
<dbReference type="eggNOG" id="COG1587">
    <property type="taxonomic scope" value="Bacteria"/>
</dbReference>
<dbReference type="STRING" id="1335757.SPICUR_05355"/>
<protein>
    <recommendedName>
        <fullName evidence="1">Tetrapyrrole biosynthesis uroporphyrinogen III synthase domain-containing protein</fullName>
    </recommendedName>
</protein>
<feature type="domain" description="Tetrapyrrole biosynthesis uroporphyrinogen III synthase" evidence="1">
    <location>
        <begin position="23"/>
        <end position="257"/>
    </location>
</feature>
<dbReference type="HOGENOM" id="CLU_011276_9_1_6"/>
<dbReference type="InterPro" id="IPR036108">
    <property type="entry name" value="4pyrrol_syn_uPrphyn_synt_sf"/>
</dbReference>
<dbReference type="EMBL" id="CP005990">
    <property type="protein sequence ID" value="AGY92046.1"/>
    <property type="molecule type" value="Genomic_DNA"/>
</dbReference>
<dbReference type="PANTHER" id="PTHR40082">
    <property type="entry name" value="BLR5956 PROTEIN"/>
    <property type="match status" value="1"/>
</dbReference>
<dbReference type="AlphaFoldDB" id="U5T426"/>
<proteinExistence type="predicted"/>
<dbReference type="SUPFAM" id="SSF69618">
    <property type="entry name" value="HemD-like"/>
    <property type="match status" value="1"/>
</dbReference>
<organism evidence="2 3">
    <name type="scientific">Spiribacter curvatus</name>
    <dbReference type="NCBI Taxonomy" id="1335757"/>
    <lineage>
        <taxon>Bacteria</taxon>
        <taxon>Pseudomonadati</taxon>
        <taxon>Pseudomonadota</taxon>
        <taxon>Gammaproteobacteria</taxon>
        <taxon>Chromatiales</taxon>
        <taxon>Ectothiorhodospiraceae</taxon>
        <taxon>Spiribacter</taxon>
    </lineage>
</organism>
<dbReference type="PANTHER" id="PTHR40082:SF1">
    <property type="entry name" value="BLR5956 PROTEIN"/>
    <property type="match status" value="1"/>
</dbReference>
<name>U5T426_9GAMM</name>
<sequence>MKIQSQPFEGYRIAILETRQATELAGLLERRGAVVERCALIGIKPTPNTETVDEWLRRFIEDRRINDLVILTGEALRRLHDRAQSIGVDTELRDRLAEVSLLTRGPKPGRILRQWGLSETTRSETPTTDGVIRTLNARGVRSNAVGIALYGTEPNQPLQDAIEDLGAEPVPVWPYVYTDYNDEYRAKALVERIIAGEVDAIIFSTKRQVDVLIQISQLQGAEQSLRNALSSMAVGAMGPVVEDKLRSLAIHVDAAPDGRYFMRPLTDALARAMSDR</sequence>
<evidence type="ECO:0000313" key="2">
    <source>
        <dbReference type="EMBL" id="AGY92046.1"/>
    </source>
</evidence>
<keyword evidence="3" id="KW-1185">Reference proteome</keyword>
<evidence type="ECO:0000259" key="1">
    <source>
        <dbReference type="Pfam" id="PF02602"/>
    </source>
</evidence>
<dbReference type="InterPro" id="IPR039793">
    <property type="entry name" value="UROS/Hem4"/>
</dbReference>
<dbReference type="KEGG" id="spiu:SPICUR_05355"/>
<dbReference type="InterPro" id="IPR003754">
    <property type="entry name" value="4pyrrol_synth_uPrphyn_synth"/>
</dbReference>
<dbReference type="GO" id="GO:0004852">
    <property type="term" value="F:uroporphyrinogen-III synthase activity"/>
    <property type="evidence" value="ECO:0007669"/>
    <property type="project" value="InterPro"/>
</dbReference>